<proteinExistence type="predicted"/>
<feature type="compositionally biased region" description="Low complexity" evidence="1">
    <location>
        <begin position="69"/>
        <end position="78"/>
    </location>
</feature>
<feature type="region of interest" description="Disordered" evidence="1">
    <location>
        <begin position="1"/>
        <end position="91"/>
    </location>
</feature>
<feature type="compositionally biased region" description="Low complexity" evidence="1">
    <location>
        <begin position="53"/>
        <end position="62"/>
    </location>
</feature>
<dbReference type="AlphaFoldDB" id="A0A7R9J4J3"/>
<name>A0A7R9J4J3_TIMCA</name>
<feature type="compositionally biased region" description="Pro residues" evidence="1">
    <location>
        <begin position="11"/>
        <end position="28"/>
    </location>
</feature>
<evidence type="ECO:0000313" key="2">
    <source>
        <dbReference type="EMBL" id="CAD7572382.1"/>
    </source>
</evidence>
<feature type="region of interest" description="Disordered" evidence="1">
    <location>
        <begin position="118"/>
        <end position="206"/>
    </location>
</feature>
<feature type="compositionally biased region" description="Basic and acidic residues" evidence="1">
    <location>
        <begin position="139"/>
        <end position="150"/>
    </location>
</feature>
<protein>
    <submittedName>
        <fullName evidence="2">(California timema) hypothetical protein</fullName>
    </submittedName>
</protein>
<accession>A0A7R9J4J3</accession>
<dbReference type="EMBL" id="OE180999">
    <property type="protein sequence ID" value="CAD7572382.1"/>
    <property type="molecule type" value="Genomic_DNA"/>
</dbReference>
<organism evidence="2">
    <name type="scientific">Timema californicum</name>
    <name type="common">California timema</name>
    <name type="synonym">Walking stick</name>
    <dbReference type="NCBI Taxonomy" id="61474"/>
    <lineage>
        <taxon>Eukaryota</taxon>
        <taxon>Metazoa</taxon>
        <taxon>Ecdysozoa</taxon>
        <taxon>Arthropoda</taxon>
        <taxon>Hexapoda</taxon>
        <taxon>Insecta</taxon>
        <taxon>Pterygota</taxon>
        <taxon>Neoptera</taxon>
        <taxon>Polyneoptera</taxon>
        <taxon>Phasmatodea</taxon>
        <taxon>Timematodea</taxon>
        <taxon>Timematoidea</taxon>
        <taxon>Timematidae</taxon>
        <taxon>Timema</taxon>
    </lineage>
</organism>
<reference evidence="2" key="1">
    <citation type="submission" date="2020-11" db="EMBL/GenBank/DDBJ databases">
        <authorList>
            <person name="Tran Van P."/>
        </authorList>
    </citation>
    <scope>NUCLEOTIDE SEQUENCE</scope>
</reference>
<evidence type="ECO:0000256" key="1">
    <source>
        <dbReference type="SAM" id="MobiDB-lite"/>
    </source>
</evidence>
<gene>
    <name evidence="2" type="ORF">TCMB3V08_LOCUS5034</name>
</gene>
<sequence length="206" mass="22209">MTGNVVAVLLRPPPPPSFTTPPPPPPPETQVYTHPESQAYPHPESPEYPPPEASTYPASDSPEYPPPESSVYQSAESPECPPPPEEVPLPMSTSLRIQKRCMAGKYVRACRLTISYNRFWDDNPGSGGGRENSSVLERQSVEGSKREGLAVRRHGWPSVDALLGGEERKEEGGGGGGGKVLDEHASQRTKLTQKAGAYVNPAKTQA</sequence>